<dbReference type="InterPro" id="IPR009057">
    <property type="entry name" value="Homeodomain-like_sf"/>
</dbReference>
<gene>
    <name evidence="3" type="ORF">Clopa_0677</name>
</gene>
<dbReference type="Gene3D" id="3.40.50.10490">
    <property type="entry name" value="Glucose-6-phosphate isomerase like protein, domain 1"/>
    <property type="match status" value="1"/>
</dbReference>
<keyword evidence="4" id="KW-1185">Reference proteome</keyword>
<dbReference type="PANTHER" id="PTHR30514:SF18">
    <property type="entry name" value="RPIR-FAMILY TRANSCRIPTIONAL REGULATOR"/>
    <property type="match status" value="1"/>
</dbReference>
<dbReference type="HOGENOM" id="CLU_055769_1_4_9"/>
<dbReference type="OrthoDB" id="370421at2"/>
<sequence length="281" mass="32476">MENLNLDFRDKKLSKNNEKIANYIVNKMDLVPFMVEKDLAEACNVSISTISRFWEIINFKNFREFKKFLKQETSFSPADKIKTAFDKITDNEVISDIMLSSSNYIKQTVDRLDNNNFQNMVTAINQCSTLHIYASSSSACLSSLLEFRLKRFDIDVKVLTKSGHELFEDLIHIKKNDIIIIFGFTQESPEIKVLFDFAKNIGCKTVLITDLMVSSMIDNATFYFYTARGELWEFHSMLAPLALVESIIVSVGKAREKKSLDKLKRLQELRDTYEKLLPKKV</sequence>
<dbReference type="RefSeq" id="WP_015614045.1">
    <property type="nucleotide sequence ID" value="NC_021182.1"/>
</dbReference>
<organism evidence="3 4">
    <name type="scientific">Clostridium pasteurianum BC1</name>
    <dbReference type="NCBI Taxonomy" id="86416"/>
    <lineage>
        <taxon>Bacteria</taxon>
        <taxon>Bacillati</taxon>
        <taxon>Bacillota</taxon>
        <taxon>Clostridia</taxon>
        <taxon>Eubacteriales</taxon>
        <taxon>Clostridiaceae</taxon>
        <taxon>Clostridium</taxon>
    </lineage>
</organism>
<dbReference type="SUPFAM" id="SSF46689">
    <property type="entry name" value="Homeodomain-like"/>
    <property type="match status" value="1"/>
</dbReference>
<dbReference type="Pfam" id="PF01380">
    <property type="entry name" value="SIS"/>
    <property type="match status" value="1"/>
</dbReference>
<dbReference type="Pfam" id="PF01418">
    <property type="entry name" value="HTH_6"/>
    <property type="match status" value="1"/>
</dbReference>
<dbReference type="GO" id="GO:0003677">
    <property type="term" value="F:DNA binding"/>
    <property type="evidence" value="ECO:0007669"/>
    <property type="project" value="InterPro"/>
</dbReference>
<dbReference type="EMBL" id="CP003261">
    <property type="protein sequence ID" value="AGK95719.1"/>
    <property type="molecule type" value="Genomic_DNA"/>
</dbReference>
<dbReference type="PANTHER" id="PTHR30514">
    <property type="entry name" value="GLUCOKINASE"/>
    <property type="match status" value="1"/>
</dbReference>
<name>R4K5B2_CLOPA</name>
<reference evidence="3 4" key="1">
    <citation type="submission" date="2012-01" db="EMBL/GenBank/DDBJ databases">
        <title>Complete sequence of chromosome of Clostridium pasteurianum BC1.</title>
        <authorList>
            <consortium name="US DOE Joint Genome Institute"/>
            <person name="Lucas S."/>
            <person name="Han J."/>
            <person name="Lapidus A."/>
            <person name="Cheng J.-F."/>
            <person name="Goodwin L."/>
            <person name="Pitluck S."/>
            <person name="Peters L."/>
            <person name="Mikhailova N."/>
            <person name="Teshima H."/>
            <person name="Detter J.C."/>
            <person name="Han C."/>
            <person name="Tapia R."/>
            <person name="Land M."/>
            <person name="Hauser L."/>
            <person name="Kyrpides N."/>
            <person name="Ivanova N."/>
            <person name="Pagani I."/>
            <person name="Dunn J."/>
            <person name="Taghavi S."/>
            <person name="Francis A."/>
            <person name="van der Lelie D."/>
            <person name="Woyke T."/>
        </authorList>
    </citation>
    <scope>NUCLEOTIDE SEQUENCE [LARGE SCALE GENOMIC DNA]</scope>
    <source>
        <strain evidence="3 4">BC1</strain>
    </source>
</reference>
<accession>R4K5B2</accession>
<evidence type="ECO:0000259" key="2">
    <source>
        <dbReference type="PROSITE" id="PS51464"/>
    </source>
</evidence>
<dbReference type="AlphaFoldDB" id="R4K5B2"/>
<dbReference type="SUPFAM" id="SSF53697">
    <property type="entry name" value="SIS domain"/>
    <property type="match status" value="1"/>
</dbReference>
<dbReference type="GO" id="GO:0003700">
    <property type="term" value="F:DNA-binding transcription factor activity"/>
    <property type="evidence" value="ECO:0007669"/>
    <property type="project" value="InterPro"/>
</dbReference>
<dbReference type="GO" id="GO:1901135">
    <property type="term" value="P:carbohydrate derivative metabolic process"/>
    <property type="evidence" value="ECO:0007669"/>
    <property type="project" value="InterPro"/>
</dbReference>
<dbReference type="PROSITE" id="PS51071">
    <property type="entry name" value="HTH_RPIR"/>
    <property type="match status" value="1"/>
</dbReference>
<dbReference type="STRING" id="86416.Clopa_0677"/>
<dbReference type="Proteomes" id="UP000013523">
    <property type="component" value="Chromosome"/>
</dbReference>
<dbReference type="eggNOG" id="COG1737">
    <property type="taxonomic scope" value="Bacteria"/>
</dbReference>
<dbReference type="Gene3D" id="1.10.10.10">
    <property type="entry name" value="Winged helix-like DNA-binding domain superfamily/Winged helix DNA-binding domain"/>
    <property type="match status" value="1"/>
</dbReference>
<evidence type="ECO:0000259" key="1">
    <source>
        <dbReference type="PROSITE" id="PS51071"/>
    </source>
</evidence>
<dbReference type="PATRIC" id="fig|86416.3.peg.665"/>
<evidence type="ECO:0000313" key="3">
    <source>
        <dbReference type="EMBL" id="AGK95719.1"/>
    </source>
</evidence>
<dbReference type="InterPro" id="IPR047640">
    <property type="entry name" value="RpiR-like"/>
</dbReference>
<feature type="domain" description="HTH rpiR-type" evidence="1">
    <location>
        <begin position="1"/>
        <end position="76"/>
    </location>
</feature>
<dbReference type="InterPro" id="IPR001347">
    <property type="entry name" value="SIS_dom"/>
</dbReference>
<feature type="domain" description="SIS" evidence="2">
    <location>
        <begin position="120"/>
        <end position="257"/>
    </location>
</feature>
<dbReference type="GO" id="GO:0097367">
    <property type="term" value="F:carbohydrate derivative binding"/>
    <property type="evidence" value="ECO:0007669"/>
    <property type="project" value="InterPro"/>
</dbReference>
<dbReference type="InterPro" id="IPR046348">
    <property type="entry name" value="SIS_dom_sf"/>
</dbReference>
<dbReference type="InterPro" id="IPR036388">
    <property type="entry name" value="WH-like_DNA-bd_sf"/>
</dbReference>
<dbReference type="PROSITE" id="PS51464">
    <property type="entry name" value="SIS"/>
    <property type="match status" value="1"/>
</dbReference>
<evidence type="ECO:0000313" key="4">
    <source>
        <dbReference type="Proteomes" id="UP000013523"/>
    </source>
</evidence>
<proteinExistence type="predicted"/>
<dbReference type="KEGG" id="cpas:Clopa_0677"/>
<protein>
    <submittedName>
        <fullName evidence="3">Transcriptional regulator</fullName>
    </submittedName>
</protein>
<dbReference type="InterPro" id="IPR000281">
    <property type="entry name" value="HTH_RpiR"/>
</dbReference>